<sequence length="85" mass="9993">MDKLFKTAFLLIYTIGLIFLIILQERWGKKDIPPRPVISEASRNCQYLECILREKNLVLGALDKSWKLIGNKRLFPDWDDNSLKK</sequence>
<dbReference type="RefSeq" id="WP_100709514.1">
    <property type="nucleotide sequence ID" value="NZ_NPDR01000002.1"/>
</dbReference>
<feature type="transmembrane region" description="Helical" evidence="1">
    <location>
        <begin position="6"/>
        <end position="23"/>
    </location>
</feature>
<dbReference type="AlphaFoldDB" id="A0A2M9YEE2"/>
<name>A0A2M9YEE2_9LEPT</name>
<protein>
    <submittedName>
        <fullName evidence="2">Uncharacterized protein</fullName>
    </submittedName>
</protein>
<proteinExistence type="predicted"/>
<comment type="caution">
    <text evidence="2">The sequence shown here is derived from an EMBL/GenBank/DDBJ whole genome shotgun (WGS) entry which is preliminary data.</text>
</comment>
<evidence type="ECO:0000313" key="2">
    <source>
        <dbReference type="EMBL" id="PJZ49922.1"/>
    </source>
</evidence>
<accession>A0A2M9YEE2</accession>
<keyword evidence="3" id="KW-1185">Reference proteome</keyword>
<dbReference type="EMBL" id="NPDR01000002">
    <property type="protein sequence ID" value="PJZ49922.1"/>
    <property type="molecule type" value="Genomic_DNA"/>
</dbReference>
<evidence type="ECO:0000256" key="1">
    <source>
        <dbReference type="SAM" id="Phobius"/>
    </source>
</evidence>
<organism evidence="2 3">
    <name type="scientific">Leptospira saintgironsiae</name>
    <dbReference type="NCBI Taxonomy" id="2023183"/>
    <lineage>
        <taxon>Bacteria</taxon>
        <taxon>Pseudomonadati</taxon>
        <taxon>Spirochaetota</taxon>
        <taxon>Spirochaetia</taxon>
        <taxon>Leptospirales</taxon>
        <taxon>Leptospiraceae</taxon>
        <taxon>Leptospira</taxon>
    </lineage>
</organism>
<evidence type="ECO:0000313" key="3">
    <source>
        <dbReference type="Proteomes" id="UP000231926"/>
    </source>
</evidence>
<dbReference type="OrthoDB" id="331535at2"/>
<keyword evidence="1" id="KW-0812">Transmembrane</keyword>
<reference evidence="2 3" key="1">
    <citation type="submission" date="2017-07" db="EMBL/GenBank/DDBJ databases">
        <title>Leptospira spp. isolated from tropical soils.</title>
        <authorList>
            <person name="Thibeaux R."/>
            <person name="Iraola G."/>
            <person name="Ferres I."/>
            <person name="Bierque E."/>
            <person name="Girault D."/>
            <person name="Soupe-Gilbert M.-E."/>
            <person name="Picardeau M."/>
            <person name="Goarant C."/>
        </authorList>
    </citation>
    <scope>NUCLEOTIDE SEQUENCE [LARGE SCALE GENOMIC DNA]</scope>
    <source>
        <strain evidence="2 3">FH4-C-A2</strain>
    </source>
</reference>
<keyword evidence="1" id="KW-1133">Transmembrane helix</keyword>
<dbReference type="Proteomes" id="UP000231926">
    <property type="component" value="Unassembled WGS sequence"/>
</dbReference>
<keyword evidence="1" id="KW-0472">Membrane</keyword>
<gene>
    <name evidence="2" type="ORF">CH362_06270</name>
</gene>